<comment type="caution">
    <text evidence="1">The sequence shown here is derived from an EMBL/GenBank/DDBJ whole genome shotgun (WGS) entry which is preliminary data.</text>
</comment>
<organism evidence="1 2">
    <name type="scientific">Geopseudomonas aromaticivorans</name>
    <dbReference type="NCBI Taxonomy" id="2849492"/>
    <lineage>
        <taxon>Bacteria</taxon>
        <taxon>Pseudomonadati</taxon>
        <taxon>Pseudomonadota</taxon>
        <taxon>Gammaproteobacteria</taxon>
        <taxon>Pseudomonadales</taxon>
        <taxon>Pseudomonadaceae</taxon>
        <taxon>Geopseudomonas</taxon>
    </lineage>
</organism>
<sequence>MSASHDNPQEPSERWDASRAIELELEARDQERIAITKLVEQAHHLIQEAISDTQSHDVLVEASSQLDKAIQLLKWPLPHPPS</sequence>
<proteinExistence type="predicted"/>
<protein>
    <submittedName>
        <fullName evidence="1">Uncharacterized protein</fullName>
    </submittedName>
</protein>
<gene>
    <name evidence="1" type="ORF">KRX52_20185</name>
</gene>
<reference evidence="1 2" key="1">
    <citation type="submission" date="2021-06" db="EMBL/GenBank/DDBJ databases">
        <title>Differences between aerobic and microaerobic xylene degrading microbial communities.</title>
        <authorList>
            <person name="Banerjee S."/>
            <person name="Tancsics A."/>
        </authorList>
    </citation>
    <scope>NUCLEOTIDE SEQUENCE [LARGE SCALE GENOMIC DNA]</scope>
    <source>
        <strain evidence="1 2">MAP12</strain>
    </source>
</reference>
<dbReference type="Proteomes" id="UP000813068">
    <property type="component" value="Unassembled WGS sequence"/>
</dbReference>
<keyword evidence="2" id="KW-1185">Reference proteome</keyword>
<accession>A0ABS6N207</accession>
<evidence type="ECO:0000313" key="1">
    <source>
        <dbReference type="EMBL" id="MBV2135097.1"/>
    </source>
</evidence>
<dbReference type="EMBL" id="JAHRGL010000080">
    <property type="protein sequence ID" value="MBV2135097.1"/>
    <property type="molecule type" value="Genomic_DNA"/>
</dbReference>
<name>A0ABS6N207_9GAMM</name>
<evidence type="ECO:0000313" key="2">
    <source>
        <dbReference type="Proteomes" id="UP000813068"/>
    </source>
</evidence>
<dbReference type="RefSeq" id="WP_217683523.1">
    <property type="nucleotide sequence ID" value="NZ_JAHRGL010000080.1"/>
</dbReference>